<dbReference type="Gene3D" id="1.10.287.110">
    <property type="entry name" value="DnaJ domain"/>
    <property type="match status" value="1"/>
</dbReference>
<sequence length="139" mass="16019">MDYYKVLGLGRDANKQEIKDAFRKLALKFHPDRHVKSSKAVQEDAMRRFKEVSEAYDVLGDAKKRAAYSYSRTTSSGFYHNNGSDHSRAGYNNSSTYSGGYNTTYQRRPSWSRSWNFRLGSPLPYFSTMDFMLHAVLFG</sequence>
<accession>A0AA38FAW3</accession>
<keyword evidence="3" id="KW-1185">Reference proteome</keyword>
<name>A0AA38FAW3_TAXCH</name>
<evidence type="ECO:0000313" key="3">
    <source>
        <dbReference type="Proteomes" id="UP000824469"/>
    </source>
</evidence>
<dbReference type="PROSITE" id="PS00636">
    <property type="entry name" value="DNAJ_1"/>
    <property type="match status" value="1"/>
</dbReference>
<protein>
    <recommendedName>
        <fullName evidence="1">J domain-containing protein</fullName>
    </recommendedName>
</protein>
<dbReference type="OMA" id="RISMSPM"/>
<gene>
    <name evidence="2" type="ORF">KI387_038545</name>
</gene>
<dbReference type="EMBL" id="JAHRHJ020000011">
    <property type="protein sequence ID" value="KAH9294957.1"/>
    <property type="molecule type" value="Genomic_DNA"/>
</dbReference>
<evidence type="ECO:0000313" key="2">
    <source>
        <dbReference type="EMBL" id="KAH9294957.1"/>
    </source>
</evidence>
<dbReference type="CDD" id="cd06257">
    <property type="entry name" value="DnaJ"/>
    <property type="match status" value="1"/>
</dbReference>
<dbReference type="AlphaFoldDB" id="A0AA38FAW3"/>
<evidence type="ECO:0000259" key="1">
    <source>
        <dbReference type="PROSITE" id="PS50076"/>
    </source>
</evidence>
<dbReference type="InterPro" id="IPR001623">
    <property type="entry name" value="DnaJ_domain"/>
</dbReference>
<dbReference type="Pfam" id="PF00226">
    <property type="entry name" value="DnaJ"/>
    <property type="match status" value="1"/>
</dbReference>
<dbReference type="SMART" id="SM00271">
    <property type="entry name" value="DnaJ"/>
    <property type="match status" value="1"/>
</dbReference>
<organism evidence="2 3">
    <name type="scientific">Taxus chinensis</name>
    <name type="common">Chinese yew</name>
    <name type="synonym">Taxus wallichiana var. chinensis</name>
    <dbReference type="NCBI Taxonomy" id="29808"/>
    <lineage>
        <taxon>Eukaryota</taxon>
        <taxon>Viridiplantae</taxon>
        <taxon>Streptophyta</taxon>
        <taxon>Embryophyta</taxon>
        <taxon>Tracheophyta</taxon>
        <taxon>Spermatophyta</taxon>
        <taxon>Pinopsida</taxon>
        <taxon>Pinidae</taxon>
        <taxon>Conifers II</taxon>
        <taxon>Cupressales</taxon>
        <taxon>Taxaceae</taxon>
        <taxon>Taxus</taxon>
    </lineage>
</organism>
<dbReference type="PANTHER" id="PTHR24074">
    <property type="entry name" value="CO-CHAPERONE PROTEIN DJLA"/>
    <property type="match status" value="1"/>
</dbReference>
<dbReference type="InterPro" id="IPR018253">
    <property type="entry name" value="DnaJ_domain_CS"/>
</dbReference>
<dbReference type="PROSITE" id="PS50076">
    <property type="entry name" value="DNAJ_2"/>
    <property type="match status" value="1"/>
</dbReference>
<dbReference type="Proteomes" id="UP000824469">
    <property type="component" value="Unassembled WGS sequence"/>
</dbReference>
<feature type="domain" description="J" evidence="1">
    <location>
        <begin position="2"/>
        <end position="72"/>
    </location>
</feature>
<reference evidence="2 3" key="1">
    <citation type="journal article" date="2021" name="Nat. Plants">
        <title>The Taxus genome provides insights into paclitaxel biosynthesis.</title>
        <authorList>
            <person name="Xiong X."/>
            <person name="Gou J."/>
            <person name="Liao Q."/>
            <person name="Li Y."/>
            <person name="Zhou Q."/>
            <person name="Bi G."/>
            <person name="Li C."/>
            <person name="Du R."/>
            <person name="Wang X."/>
            <person name="Sun T."/>
            <person name="Guo L."/>
            <person name="Liang H."/>
            <person name="Lu P."/>
            <person name="Wu Y."/>
            <person name="Zhang Z."/>
            <person name="Ro D.K."/>
            <person name="Shang Y."/>
            <person name="Huang S."/>
            <person name="Yan J."/>
        </authorList>
    </citation>
    <scope>NUCLEOTIDE SEQUENCE [LARGE SCALE GENOMIC DNA]</scope>
    <source>
        <strain evidence="2">Ta-2019</strain>
    </source>
</reference>
<dbReference type="InterPro" id="IPR036869">
    <property type="entry name" value="J_dom_sf"/>
</dbReference>
<feature type="non-terminal residue" evidence="2">
    <location>
        <position position="139"/>
    </location>
</feature>
<dbReference type="InterPro" id="IPR050817">
    <property type="entry name" value="DjlA_DnaK_co-chaperone"/>
</dbReference>
<dbReference type="PRINTS" id="PR00625">
    <property type="entry name" value="JDOMAIN"/>
</dbReference>
<proteinExistence type="predicted"/>
<comment type="caution">
    <text evidence="2">The sequence shown here is derived from an EMBL/GenBank/DDBJ whole genome shotgun (WGS) entry which is preliminary data.</text>
</comment>
<dbReference type="SUPFAM" id="SSF46565">
    <property type="entry name" value="Chaperone J-domain"/>
    <property type="match status" value="1"/>
</dbReference>